<keyword evidence="5 8" id="KW-1133">Transmembrane helix</keyword>
<proteinExistence type="predicted"/>
<feature type="transmembrane region" description="Helical" evidence="8">
    <location>
        <begin position="193"/>
        <end position="210"/>
    </location>
</feature>
<comment type="subcellular location">
    <subcellularLocation>
        <location evidence="1">Cell membrane</location>
        <topology evidence="1">Multi-pass membrane protein</topology>
    </subcellularLocation>
</comment>
<evidence type="ECO:0000256" key="5">
    <source>
        <dbReference type="ARBA" id="ARBA00022989"/>
    </source>
</evidence>
<comment type="caution">
    <text evidence="9">The sequence shown here is derived from an EMBL/GenBank/DDBJ whole genome shotgun (WGS) entry which is preliminary data.</text>
</comment>
<dbReference type="GO" id="GO:0005886">
    <property type="term" value="C:plasma membrane"/>
    <property type="evidence" value="ECO:0007669"/>
    <property type="project" value="UniProtKB-SubCell"/>
</dbReference>
<keyword evidence="10" id="KW-1185">Reference proteome</keyword>
<dbReference type="Proteomes" id="UP000480350">
    <property type="component" value="Unassembled WGS sequence"/>
</dbReference>
<feature type="transmembrane region" description="Helical" evidence="8">
    <location>
        <begin position="316"/>
        <end position="335"/>
    </location>
</feature>
<feature type="transmembrane region" description="Helical" evidence="8">
    <location>
        <begin position="283"/>
        <end position="304"/>
    </location>
</feature>
<feature type="transmembrane region" description="Helical" evidence="8">
    <location>
        <begin position="242"/>
        <end position="263"/>
    </location>
</feature>
<keyword evidence="6" id="KW-0406">Ion transport</keyword>
<evidence type="ECO:0000256" key="6">
    <source>
        <dbReference type="ARBA" id="ARBA00023065"/>
    </source>
</evidence>
<evidence type="ECO:0000256" key="7">
    <source>
        <dbReference type="ARBA" id="ARBA00023136"/>
    </source>
</evidence>
<evidence type="ECO:0000256" key="1">
    <source>
        <dbReference type="ARBA" id="ARBA00004651"/>
    </source>
</evidence>
<accession>A0A7C9IRS2</accession>
<evidence type="ECO:0000313" key="10">
    <source>
        <dbReference type="Proteomes" id="UP000480350"/>
    </source>
</evidence>
<feature type="transmembrane region" description="Helical" evidence="8">
    <location>
        <begin position="216"/>
        <end position="235"/>
    </location>
</feature>
<evidence type="ECO:0000256" key="2">
    <source>
        <dbReference type="ARBA" id="ARBA00022448"/>
    </source>
</evidence>
<dbReference type="AlphaFoldDB" id="A0A7C9IRS2"/>
<dbReference type="RefSeq" id="WP_160763128.1">
    <property type="nucleotide sequence ID" value="NZ_WUPT01000001.1"/>
</dbReference>
<feature type="transmembrane region" description="Helical" evidence="8">
    <location>
        <begin position="70"/>
        <end position="90"/>
    </location>
</feature>
<gene>
    <name evidence="9" type="ORF">GQ651_05240</name>
</gene>
<dbReference type="GO" id="GO:0008324">
    <property type="term" value="F:monoatomic cation transmembrane transporter activity"/>
    <property type="evidence" value="ECO:0007669"/>
    <property type="project" value="InterPro"/>
</dbReference>
<evidence type="ECO:0000256" key="3">
    <source>
        <dbReference type="ARBA" id="ARBA00022475"/>
    </source>
</evidence>
<sequence length="504" mass="53863">MTRLASLPLIVLLIGIGALAMLIPALHAWVVRDLETARAFLYPSILFLALFAMIGIATSNYVIRRQGRSHLISLLAFYTVLPVMLAVPLAEAVPDTRFFNAYVEMVSSATTTGFTMFAPERLPDSVHLWRALVAWLGGFFVWVTAIAILAPLNLGGFEVASTEEVGQGASVGTTAIDRIADPSERLVRFGAKLFPVYAGLTAVLWVALILAGDRPFVAICHAMSTLSTSGITPLAGNEQSGAGLGGEMLILMFLVFALSRLTFSADDRADGWVSLSRDPELKLGLTIIVSLTVLLFLRHWVSTFEEPLDVSFREGLLGLWGALFTVASFLTTTGFESAGWDSARAWSGLSSPGVLLMGLALFGGGVATTAGGVKLLRIFALYKHGVREMEKLVQPSSVGGAGQAARRFRRQGAYVAWIFFMLFALTIAIVSTLLAGFGLNFEEAMIMTVASLSTTGPLASAAGEAPIILAALNDGAKSVLVMAMILGRLETLAIIALLNPEFWR</sequence>
<organism evidence="9 10">
    <name type="scientific">Kangsaoukella pontilimi</name>
    <dbReference type="NCBI Taxonomy" id="2691042"/>
    <lineage>
        <taxon>Bacteria</taxon>
        <taxon>Pseudomonadati</taxon>
        <taxon>Pseudomonadota</taxon>
        <taxon>Alphaproteobacteria</taxon>
        <taxon>Rhodobacterales</taxon>
        <taxon>Paracoccaceae</taxon>
        <taxon>Kangsaoukella</taxon>
    </lineage>
</organism>
<feature type="transmembrane region" description="Helical" evidence="8">
    <location>
        <begin position="445"/>
        <end position="472"/>
    </location>
</feature>
<dbReference type="EMBL" id="WUPT01000001">
    <property type="protein sequence ID" value="MXQ07245.1"/>
    <property type="molecule type" value="Genomic_DNA"/>
</dbReference>
<keyword evidence="3" id="KW-1003">Cell membrane</keyword>
<reference evidence="9 10" key="1">
    <citation type="submission" date="2019-12" db="EMBL/GenBank/DDBJ databases">
        <authorList>
            <person name="Lee S.D."/>
        </authorList>
    </citation>
    <scope>NUCLEOTIDE SEQUENCE [LARGE SCALE GENOMIC DNA]</scope>
    <source>
        <strain evidence="9 10">GH1-50</strain>
    </source>
</reference>
<evidence type="ECO:0000256" key="8">
    <source>
        <dbReference type="SAM" id="Phobius"/>
    </source>
</evidence>
<feature type="transmembrane region" description="Helical" evidence="8">
    <location>
        <begin position="479"/>
        <end position="498"/>
    </location>
</feature>
<reference evidence="9 10" key="2">
    <citation type="submission" date="2020-03" db="EMBL/GenBank/DDBJ databases">
        <title>Kangsaoukella pontilimi gen. nov., sp. nov., a new member of the family Rhodobacteraceae isolated from a tidal mudflat.</title>
        <authorList>
            <person name="Kim I.S."/>
        </authorList>
    </citation>
    <scope>NUCLEOTIDE SEQUENCE [LARGE SCALE GENOMIC DNA]</scope>
    <source>
        <strain evidence="9 10">GH1-50</strain>
    </source>
</reference>
<dbReference type="PANTHER" id="PTHR32024:SF3">
    <property type="entry name" value="TRK SYSTEM POTASSIUM UPTAKE PROTEIN"/>
    <property type="match status" value="1"/>
</dbReference>
<dbReference type="InterPro" id="IPR003445">
    <property type="entry name" value="Cat_transpt"/>
</dbReference>
<feature type="transmembrane region" description="Helical" evidence="8">
    <location>
        <begin position="355"/>
        <end position="382"/>
    </location>
</feature>
<keyword evidence="7 8" id="KW-0472">Membrane</keyword>
<feature type="transmembrane region" description="Helical" evidence="8">
    <location>
        <begin position="132"/>
        <end position="152"/>
    </location>
</feature>
<keyword evidence="4 8" id="KW-0812">Transmembrane</keyword>
<dbReference type="Pfam" id="PF02386">
    <property type="entry name" value="TrkH"/>
    <property type="match status" value="2"/>
</dbReference>
<dbReference type="PANTHER" id="PTHR32024">
    <property type="entry name" value="TRK SYSTEM POTASSIUM UPTAKE PROTEIN TRKG-RELATED"/>
    <property type="match status" value="1"/>
</dbReference>
<feature type="transmembrane region" description="Helical" evidence="8">
    <location>
        <begin position="414"/>
        <end position="439"/>
    </location>
</feature>
<keyword evidence="2" id="KW-0813">Transport</keyword>
<feature type="transmembrane region" description="Helical" evidence="8">
    <location>
        <begin position="44"/>
        <end position="63"/>
    </location>
</feature>
<protein>
    <submittedName>
        <fullName evidence="9">TrkH family potassium uptake protein</fullName>
    </submittedName>
</protein>
<evidence type="ECO:0000313" key="9">
    <source>
        <dbReference type="EMBL" id="MXQ07245.1"/>
    </source>
</evidence>
<dbReference type="GO" id="GO:0030001">
    <property type="term" value="P:metal ion transport"/>
    <property type="evidence" value="ECO:0007669"/>
    <property type="project" value="UniProtKB-ARBA"/>
</dbReference>
<evidence type="ECO:0000256" key="4">
    <source>
        <dbReference type="ARBA" id="ARBA00022692"/>
    </source>
</evidence>
<name>A0A7C9IRS2_9RHOB</name>